<dbReference type="OrthoDB" id="3487044at2759"/>
<dbReference type="PANTHER" id="PTHR43861">
    <property type="entry name" value="TRANS-ACONITATE 2-METHYLTRANSFERASE-RELATED"/>
    <property type="match status" value="1"/>
</dbReference>
<keyword evidence="2" id="KW-0808">Transferase</keyword>
<reference evidence="4 5" key="1">
    <citation type="submission" date="2014-06" db="EMBL/GenBank/DDBJ databases">
        <authorList>
            <person name="Swart Estienne"/>
        </authorList>
    </citation>
    <scope>NUCLEOTIDE SEQUENCE [LARGE SCALE GENOMIC DNA]</scope>
    <source>
        <strain evidence="4 5">130c</strain>
    </source>
</reference>
<evidence type="ECO:0000256" key="2">
    <source>
        <dbReference type="ARBA" id="ARBA00022679"/>
    </source>
</evidence>
<dbReference type="SUPFAM" id="SSF53335">
    <property type="entry name" value="S-adenosyl-L-methionine-dependent methyltransferases"/>
    <property type="match status" value="2"/>
</dbReference>
<gene>
    <name evidence="4" type="primary">Contig17715.g18829</name>
    <name evidence="4" type="ORF">STYLEM_14693</name>
</gene>
<sequence length="620" mass="70761">MHSAVQGTFLNEQRFLRMSLNVKGLSFTEQKDKTNIDDYIFHLNSKNFDVEIQLFSQETYQEALDLKELGEDILKLDISAIIYNIQDMLTDSGNCYMWFEQQSIDLQTIFKDRSILPQIVYTRPVGEMQFQLIKLISKEKMNMGQSQYDGDGVPKCYDSLDGLARPRAVGKATFQSCLGQLDSEDIVDLACGAGHFTQFYKGLTNGEVWGMDQSIDMIELARQQAAIKGKDDIVFTYCDLSEKLNIIKKFDIVSSSFLLDHAESVEMYEDMVRAMYNLLNPKGIVIGMTTAALSQEDLEVFQEREGVIFDMESSGFDSDGKRLIFQIQNHQAGKEVVIEYFYYTTETIEKIFRKVGFEDFKWIPTVVPLAKDGSKIEEFSFNQDLLVFQATKKDNSFYKNNQIAAYNKSKAQAPARKTDDALFKRILGDISTEDILDLAYIQKMMIQSAIELGGDIHYLVSDCAELNPEQLPKFNIAVSSFLLSYADNFEKLLKFVQNVYDVLKPNSRFIGLEMNPFFVPKSDGKQHSKYGIAFDIPSLPLKDGDVLPHKLVDIENGEVLLDSFTFYTSSSSFNKAFNQVGFTDFKFIRHALPDDLRKQEEFFKDLIADPFTIGFTAIKR</sequence>
<dbReference type="InterPro" id="IPR029063">
    <property type="entry name" value="SAM-dependent_MTases_sf"/>
</dbReference>
<dbReference type="Pfam" id="PF13649">
    <property type="entry name" value="Methyltransf_25"/>
    <property type="match status" value="1"/>
</dbReference>
<dbReference type="GO" id="GO:0008168">
    <property type="term" value="F:methyltransferase activity"/>
    <property type="evidence" value="ECO:0007669"/>
    <property type="project" value="UniProtKB-KW"/>
</dbReference>
<proteinExistence type="predicted"/>
<dbReference type="InterPro" id="IPR041698">
    <property type="entry name" value="Methyltransf_25"/>
</dbReference>
<dbReference type="AlphaFoldDB" id="A0A078AUD0"/>
<organism evidence="4 5">
    <name type="scientific">Stylonychia lemnae</name>
    <name type="common">Ciliate</name>
    <dbReference type="NCBI Taxonomy" id="5949"/>
    <lineage>
        <taxon>Eukaryota</taxon>
        <taxon>Sar</taxon>
        <taxon>Alveolata</taxon>
        <taxon>Ciliophora</taxon>
        <taxon>Intramacronucleata</taxon>
        <taxon>Spirotrichea</taxon>
        <taxon>Stichotrichia</taxon>
        <taxon>Sporadotrichida</taxon>
        <taxon>Oxytrichidae</taxon>
        <taxon>Stylonychinae</taxon>
        <taxon>Stylonychia</taxon>
    </lineage>
</organism>
<evidence type="ECO:0000313" key="5">
    <source>
        <dbReference type="Proteomes" id="UP000039865"/>
    </source>
</evidence>
<evidence type="ECO:0000313" key="4">
    <source>
        <dbReference type="EMBL" id="CDW85611.1"/>
    </source>
</evidence>
<feature type="domain" description="Methyltransferase" evidence="3">
    <location>
        <begin position="186"/>
        <end position="283"/>
    </location>
</feature>
<keyword evidence="5" id="KW-1185">Reference proteome</keyword>
<dbReference type="InParanoid" id="A0A078AUD0"/>
<evidence type="ECO:0000259" key="3">
    <source>
        <dbReference type="Pfam" id="PF13649"/>
    </source>
</evidence>
<dbReference type="Gene3D" id="3.40.50.150">
    <property type="entry name" value="Vaccinia Virus protein VP39"/>
    <property type="match status" value="2"/>
</dbReference>
<evidence type="ECO:0000256" key="1">
    <source>
        <dbReference type="ARBA" id="ARBA00022603"/>
    </source>
</evidence>
<dbReference type="CDD" id="cd02440">
    <property type="entry name" value="AdoMet_MTases"/>
    <property type="match status" value="2"/>
</dbReference>
<dbReference type="EMBL" id="CCKQ01013899">
    <property type="protein sequence ID" value="CDW85611.1"/>
    <property type="molecule type" value="Genomic_DNA"/>
</dbReference>
<protein>
    <recommendedName>
        <fullName evidence="3">Methyltransferase domain-containing protein</fullName>
    </recommendedName>
</protein>
<dbReference type="Proteomes" id="UP000039865">
    <property type="component" value="Unassembled WGS sequence"/>
</dbReference>
<accession>A0A078AUD0</accession>
<name>A0A078AUD0_STYLE</name>
<dbReference type="GO" id="GO:0032259">
    <property type="term" value="P:methylation"/>
    <property type="evidence" value="ECO:0007669"/>
    <property type="project" value="UniProtKB-KW"/>
</dbReference>
<keyword evidence="1" id="KW-0489">Methyltransferase</keyword>
<dbReference type="PANTHER" id="PTHR43861:SF1">
    <property type="entry name" value="TRANS-ACONITATE 2-METHYLTRANSFERASE"/>
    <property type="match status" value="1"/>
</dbReference>